<name>A0A0A9B045_ARUDO</name>
<accession>A0A0A9B045</accession>
<dbReference type="EMBL" id="GBRH01243360">
    <property type="protein sequence ID" value="JAD54535.1"/>
    <property type="molecule type" value="Transcribed_RNA"/>
</dbReference>
<organism evidence="1">
    <name type="scientific">Arundo donax</name>
    <name type="common">Giant reed</name>
    <name type="synonym">Donax arundinaceus</name>
    <dbReference type="NCBI Taxonomy" id="35708"/>
    <lineage>
        <taxon>Eukaryota</taxon>
        <taxon>Viridiplantae</taxon>
        <taxon>Streptophyta</taxon>
        <taxon>Embryophyta</taxon>
        <taxon>Tracheophyta</taxon>
        <taxon>Spermatophyta</taxon>
        <taxon>Magnoliopsida</taxon>
        <taxon>Liliopsida</taxon>
        <taxon>Poales</taxon>
        <taxon>Poaceae</taxon>
        <taxon>PACMAD clade</taxon>
        <taxon>Arundinoideae</taxon>
        <taxon>Arundineae</taxon>
        <taxon>Arundo</taxon>
    </lineage>
</organism>
<reference evidence="1" key="2">
    <citation type="journal article" date="2015" name="Data Brief">
        <title>Shoot transcriptome of the giant reed, Arundo donax.</title>
        <authorList>
            <person name="Barrero R.A."/>
            <person name="Guerrero F.D."/>
            <person name="Moolhuijzen P."/>
            <person name="Goolsby J.A."/>
            <person name="Tidwell J."/>
            <person name="Bellgard S.E."/>
            <person name="Bellgard M.I."/>
        </authorList>
    </citation>
    <scope>NUCLEOTIDE SEQUENCE</scope>
    <source>
        <tissue evidence="1">Shoot tissue taken approximately 20 cm above the soil surface</tissue>
    </source>
</reference>
<dbReference type="AlphaFoldDB" id="A0A0A9B045"/>
<evidence type="ECO:0000313" key="1">
    <source>
        <dbReference type="EMBL" id="JAD54535.1"/>
    </source>
</evidence>
<sequence length="16" mass="1979">MLYGYTDYILLYILPQ</sequence>
<protein>
    <submittedName>
        <fullName evidence="1">Uncharacterized protein</fullName>
    </submittedName>
</protein>
<reference evidence="1" key="1">
    <citation type="submission" date="2014-09" db="EMBL/GenBank/DDBJ databases">
        <authorList>
            <person name="Magalhaes I.L.F."/>
            <person name="Oliveira U."/>
            <person name="Santos F.R."/>
            <person name="Vidigal T.H.D.A."/>
            <person name="Brescovit A.D."/>
            <person name="Santos A.J."/>
        </authorList>
    </citation>
    <scope>NUCLEOTIDE SEQUENCE</scope>
    <source>
        <tissue evidence="1">Shoot tissue taken approximately 20 cm above the soil surface</tissue>
    </source>
</reference>
<proteinExistence type="predicted"/>